<keyword evidence="3" id="KW-1185">Reference proteome</keyword>
<organism evidence="2 3">
    <name type="scientific">Mycena pura</name>
    <dbReference type="NCBI Taxonomy" id="153505"/>
    <lineage>
        <taxon>Eukaryota</taxon>
        <taxon>Fungi</taxon>
        <taxon>Dikarya</taxon>
        <taxon>Basidiomycota</taxon>
        <taxon>Agaricomycotina</taxon>
        <taxon>Agaricomycetes</taxon>
        <taxon>Agaricomycetidae</taxon>
        <taxon>Agaricales</taxon>
        <taxon>Marasmiineae</taxon>
        <taxon>Mycenaceae</taxon>
        <taxon>Mycena</taxon>
    </lineage>
</organism>
<feature type="region of interest" description="Disordered" evidence="1">
    <location>
        <begin position="620"/>
        <end position="641"/>
    </location>
</feature>
<feature type="compositionally biased region" description="Basic and acidic residues" evidence="1">
    <location>
        <begin position="904"/>
        <end position="915"/>
    </location>
</feature>
<accession>A0AAD6Y137</accession>
<comment type="caution">
    <text evidence="2">The sequence shown here is derived from an EMBL/GenBank/DDBJ whole genome shotgun (WGS) entry which is preliminary data.</text>
</comment>
<dbReference type="EMBL" id="JARJCW010000101">
    <property type="protein sequence ID" value="KAJ7194156.1"/>
    <property type="molecule type" value="Genomic_DNA"/>
</dbReference>
<feature type="region of interest" description="Disordered" evidence="1">
    <location>
        <begin position="1433"/>
        <end position="1463"/>
    </location>
</feature>
<dbReference type="Proteomes" id="UP001219525">
    <property type="component" value="Unassembled WGS sequence"/>
</dbReference>
<feature type="region of interest" description="Disordered" evidence="1">
    <location>
        <begin position="710"/>
        <end position="767"/>
    </location>
</feature>
<feature type="region of interest" description="Disordered" evidence="1">
    <location>
        <begin position="1"/>
        <end position="24"/>
    </location>
</feature>
<feature type="region of interest" description="Disordered" evidence="1">
    <location>
        <begin position="1502"/>
        <end position="1525"/>
    </location>
</feature>
<evidence type="ECO:0000313" key="3">
    <source>
        <dbReference type="Proteomes" id="UP001219525"/>
    </source>
</evidence>
<name>A0AAD6Y137_9AGAR</name>
<sequence>MHTGRAHTVNSVNSAPASATDPQPADDVVTGVLWVNAGSSLPSRKRGFLFKILLRCTTSWDSAVPAAAAAALCIYRHNPCVTLPDANIQTRRDTRKTGRPRKSCLTQGSATHAQCADIPQNLHMQARLAASSRGKTRFKAAIDAANSGLEQQRHIGHDLRFTCFTRGQSRAVRTTFGASKAEVESTRMPAKRTKFATRDKLCSVESRSVDSWRAEARAKGHDTRAYLKLRDQEWMLQTKKATAQVYMVTTAWSEGETSSDAACDAALPTCSGRLTQARVRVRVGISACSLARQDYPPAIQGAAASLRLVDGRYRGRKGVNKNHRETGTPLTLRQRLYVSPPNDVSAAIVWSISTIAIERFPPGFTRVVSRTQEECQMPSTRYDSNDVVSFGTLLCPAPSAVHAYQASDKKLHHPGPGIECAAEQVSRLAACAPRSALPDDTPLGKERCDVAVRWLRRVFVPPVLPHRSTRACAPSPPARRGIESFLQHCEHLKAPCRRIRHHARSLTYSRSLHAHREHMLCHVNIADLRLEWKSSLGLQRRRLEHLVCILEPVEEKMRPLPQPVAVKSRRERKVVVPGRERFGRRACQGAQDQSCGENDPSKWTGPTCADLLQRPVRDPVQTQTGVHQQRRDRHATRSRTPSLCTCAAQATGWLRSTCLKTRPPESITSSCRAGWMRKETSPEGPSHNREFKPRRERPIKVIARLVSKKAVVDDDQEGGERRARRAAGGKQHAAGALSHRKAAAAGSVRAHAQAQVEQREGESNRREALGGRLQHDAYMGDGERQSENGGSCELRAQTGGGAAALWDAGLAFAAGGQWAVDGRQRAAASGQKSWVLREARHIGGWRDCTNGMYRGKRGGQWVGREREGRIRASGSEQKPGHRQQAARPEMGGGHPAAGGGDVPDSGRLRTGDGHRVAARKQAGRVRREPGTGERASGGAASTERQAPAVRANTSAAPDDEDFAIAQGLSLGGTARCSSSVQVHLRYTYVKELMAISKRDQACETCAVACAPPHADLLRNTSDVAIGAEPNATHVTPTSLSILPPSPAGPPLLWQVRWLPHDCQHYLAVAPIKATMDRPWSLGQVIGPCDALPDALGARLRTLTVHLRADTTQVNGWRCCSNSARRPSARRGGATRGRLVELDDFEGEREDGTQGDVAAGVGTPSAMPQAQARRACPDRASAWTPYARRKSALATMDVFDELRLAYVYTTGPRPRACRVAVARDGGAHTGDGTGGMGAMAPISRHGHTHTYNLCKNAVSDIIVKVNHIFIKLSQTKAPVRLRAPKLIDEVQSLFCQLTSNSLHMSVHIRNRTKIATACTLEMPIDFPSKDPAQSRAWDLLTSARVPKGELGTYVRYWGRRVHYLNVMEDRFEPSVFVPQQSLGLFFEAGWFGVSGAPPGYIVRKVSRGAEQLVLYGLAALWRVLGRAVAWQRTAEQGGRAGGTSGGRRADSGRRRRRKRAGGQQQQWWATAAVDHIELALVAEMIRVQLLEKFFETLGRDRVTSMGPSRDGNPKNPCHASPNLRTS</sequence>
<gene>
    <name evidence="2" type="ORF">GGX14DRAFT_404941</name>
</gene>
<proteinExistence type="predicted"/>
<feature type="compositionally biased region" description="Gly residues" evidence="1">
    <location>
        <begin position="890"/>
        <end position="901"/>
    </location>
</feature>
<feature type="region of interest" description="Disordered" evidence="1">
    <location>
        <begin position="861"/>
        <end position="948"/>
    </location>
</feature>
<evidence type="ECO:0000313" key="2">
    <source>
        <dbReference type="EMBL" id="KAJ7194156.1"/>
    </source>
</evidence>
<feature type="region of interest" description="Disordered" evidence="1">
    <location>
        <begin position="1147"/>
        <end position="1169"/>
    </location>
</feature>
<feature type="compositionally biased region" description="Polar residues" evidence="1">
    <location>
        <begin position="8"/>
        <end position="21"/>
    </location>
</feature>
<reference evidence="2" key="1">
    <citation type="submission" date="2023-03" db="EMBL/GenBank/DDBJ databases">
        <title>Massive genome expansion in bonnet fungi (Mycena s.s.) driven by repeated elements and novel gene families across ecological guilds.</title>
        <authorList>
            <consortium name="Lawrence Berkeley National Laboratory"/>
            <person name="Harder C.B."/>
            <person name="Miyauchi S."/>
            <person name="Viragh M."/>
            <person name="Kuo A."/>
            <person name="Thoen E."/>
            <person name="Andreopoulos B."/>
            <person name="Lu D."/>
            <person name="Skrede I."/>
            <person name="Drula E."/>
            <person name="Henrissat B."/>
            <person name="Morin E."/>
            <person name="Kohler A."/>
            <person name="Barry K."/>
            <person name="LaButti K."/>
            <person name="Morin E."/>
            <person name="Salamov A."/>
            <person name="Lipzen A."/>
            <person name="Mereny Z."/>
            <person name="Hegedus B."/>
            <person name="Baldrian P."/>
            <person name="Stursova M."/>
            <person name="Weitz H."/>
            <person name="Taylor A."/>
            <person name="Grigoriev I.V."/>
            <person name="Nagy L.G."/>
            <person name="Martin F."/>
            <person name="Kauserud H."/>
        </authorList>
    </citation>
    <scope>NUCLEOTIDE SEQUENCE</scope>
    <source>
        <strain evidence="2">9144</strain>
    </source>
</reference>
<feature type="compositionally biased region" description="Basic residues" evidence="1">
    <location>
        <begin position="628"/>
        <end position="637"/>
    </location>
</feature>
<feature type="region of interest" description="Disordered" evidence="1">
    <location>
        <begin position="662"/>
        <end position="696"/>
    </location>
</feature>
<protein>
    <submittedName>
        <fullName evidence="2">Uncharacterized protein</fullName>
    </submittedName>
</protein>
<evidence type="ECO:0000256" key="1">
    <source>
        <dbReference type="SAM" id="MobiDB-lite"/>
    </source>
</evidence>
<feature type="compositionally biased region" description="Basic and acidic residues" evidence="1">
    <location>
        <begin position="757"/>
        <end position="767"/>
    </location>
</feature>
<feature type="compositionally biased region" description="Basic and acidic residues" evidence="1">
    <location>
        <begin position="676"/>
        <end position="696"/>
    </location>
</feature>